<reference evidence="9" key="1">
    <citation type="submission" date="2020-05" db="EMBL/GenBank/DDBJ databases">
        <title>High-Quality Genomes of Partial-Nitritation/Anammox System by Hierarchical Clustering Based Hybrid Assembly.</title>
        <authorList>
            <person name="Liu L."/>
            <person name="Wang Y."/>
            <person name="Che Y."/>
            <person name="Chen Y."/>
            <person name="Xia Y."/>
            <person name="Luo R."/>
            <person name="Cheng S.H."/>
            <person name="Zheng C."/>
            <person name="Zhang T."/>
        </authorList>
    </citation>
    <scope>NUCLEOTIDE SEQUENCE</scope>
    <source>
        <strain evidence="9">H1_PAT1</strain>
    </source>
</reference>
<proteinExistence type="predicted"/>
<dbReference type="PANTHER" id="PTHR42648">
    <property type="entry name" value="TRANSPOSASE, PUTATIVE-RELATED"/>
    <property type="match status" value="1"/>
</dbReference>
<keyword evidence="5" id="KW-0460">Magnesium</keyword>
<dbReference type="GO" id="GO:0006310">
    <property type="term" value="P:DNA recombination"/>
    <property type="evidence" value="ECO:0007669"/>
    <property type="project" value="UniProtKB-KW"/>
</dbReference>
<dbReference type="PANTHER" id="PTHR42648:SF11">
    <property type="entry name" value="TRANSPOSON TY4-P GAG-POL POLYPROTEIN"/>
    <property type="match status" value="1"/>
</dbReference>
<sequence length="270" mass="32048">MNIHKRTRLTLLDRQEIWRLYQTRLWKVVQLAEYFHVSRPTIYDVLKRARLQEFTPRSSTNQRFKTLQYGLKRLAKVEQTIQERLKREAKRYNKSYPGELVHLDSKRLPLLKGQSANEPREYLFVAIDDFSRELYADIFPDKTQYSAACFLIATVAQCPYQIDCTYSDNGTEFKGTDDHAFVKACRQHGIGQKFTRVNRPQTNGKAERVIRTLMDMWHSKIHFKDSADRRIQLLRFINFYNTVKPHKSLNNATPYEILFAYFNQPLCKQP</sequence>
<comment type="caution">
    <text evidence="9">The sequence shown here is derived from an EMBL/GenBank/DDBJ whole genome shotgun (WGS) entry which is preliminary data.</text>
</comment>
<dbReference type="InterPro" id="IPR039537">
    <property type="entry name" value="Retrotran_Ty1/copia-like"/>
</dbReference>
<evidence type="ECO:0000256" key="6">
    <source>
        <dbReference type="ARBA" id="ARBA00022908"/>
    </source>
</evidence>
<keyword evidence="4" id="KW-0378">Hydrolase</keyword>
<accession>A0A928TXU5</accession>
<keyword evidence="3" id="KW-0255">Endonuclease</keyword>
<dbReference type="Pfam" id="PF13683">
    <property type="entry name" value="rve_3"/>
    <property type="match status" value="1"/>
</dbReference>
<dbReference type="GO" id="GO:0003676">
    <property type="term" value="F:nucleic acid binding"/>
    <property type="evidence" value="ECO:0007669"/>
    <property type="project" value="InterPro"/>
</dbReference>
<dbReference type="EMBL" id="JABTTY010000002">
    <property type="protein sequence ID" value="MBE7525733.1"/>
    <property type="molecule type" value="Genomic_DNA"/>
</dbReference>
<keyword evidence="2" id="KW-0479">Metal-binding</keyword>
<protein>
    <submittedName>
        <fullName evidence="9">Transposase family protein</fullName>
    </submittedName>
</protein>
<dbReference type="InterPro" id="IPR036397">
    <property type="entry name" value="RNaseH_sf"/>
</dbReference>
<keyword evidence="6" id="KW-0229">DNA integration</keyword>
<dbReference type="Proteomes" id="UP000710385">
    <property type="component" value="Unassembled WGS sequence"/>
</dbReference>
<dbReference type="SUPFAM" id="SSF53098">
    <property type="entry name" value="Ribonuclease H-like"/>
    <property type="match status" value="1"/>
</dbReference>
<evidence type="ECO:0000313" key="9">
    <source>
        <dbReference type="EMBL" id="MBE7525733.1"/>
    </source>
</evidence>
<keyword evidence="1" id="KW-0540">Nuclease</keyword>
<dbReference type="InterPro" id="IPR012337">
    <property type="entry name" value="RNaseH-like_sf"/>
</dbReference>
<organism evidence="9 10">
    <name type="scientific">candidate division WWE3 bacterium</name>
    <dbReference type="NCBI Taxonomy" id="2053526"/>
    <lineage>
        <taxon>Bacteria</taxon>
        <taxon>Katanobacteria</taxon>
    </lineage>
</organism>
<evidence type="ECO:0000256" key="5">
    <source>
        <dbReference type="ARBA" id="ARBA00022842"/>
    </source>
</evidence>
<keyword evidence="7" id="KW-0233">DNA recombination</keyword>
<evidence type="ECO:0000256" key="1">
    <source>
        <dbReference type="ARBA" id="ARBA00022722"/>
    </source>
</evidence>
<evidence type="ECO:0000259" key="8">
    <source>
        <dbReference type="PROSITE" id="PS50994"/>
    </source>
</evidence>
<dbReference type="GO" id="GO:0046872">
    <property type="term" value="F:metal ion binding"/>
    <property type="evidence" value="ECO:0007669"/>
    <property type="project" value="UniProtKB-KW"/>
</dbReference>
<dbReference type="GO" id="GO:0004519">
    <property type="term" value="F:endonuclease activity"/>
    <property type="evidence" value="ECO:0007669"/>
    <property type="project" value="UniProtKB-KW"/>
</dbReference>
<evidence type="ECO:0000256" key="7">
    <source>
        <dbReference type="ARBA" id="ARBA00023172"/>
    </source>
</evidence>
<evidence type="ECO:0000256" key="4">
    <source>
        <dbReference type="ARBA" id="ARBA00022801"/>
    </source>
</evidence>
<evidence type="ECO:0000313" key="10">
    <source>
        <dbReference type="Proteomes" id="UP000710385"/>
    </source>
</evidence>
<dbReference type="GO" id="GO:0016787">
    <property type="term" value="F:hydrolase activity"/>
    <property type="evidence" value="ECO:0007669"/>
    <property type="project" value="UniProtKB-KW"/>
</dbReference>
<dbReference type="AlphaFoldDB" id="A0A928TXU5"/>
<gene>
    <name evidence="9" type="ORF">HS096_05180</name>
</gene>
<dbReference type="Gene3D" id="3.30.420.10">
    <property type="entry name" value="Ribonuclease H-like superfamily/Ribonuclease H"/>
    <property type="match status" value="1"/>
</dbReference>
<name>A0A928TXU5_UNCKA</name>
<evidence type="ECO:0000256" key="3">
    <source>
        <dbReference type="ARBA" id="ARBA00022759"/>
    </source>
</evidence>
<dbReference type="PROSITE" id="PS50994">
    <property type="entry name" value="INTEGRASE"/>
    <property type="match status" value="1"/>
</dbReference>
<dbReference type="InterPro" id="IPR001584">
    <property type="entry name" value="Integrase_cat-core"/>
</dbReference>
<feature type="domain" description="Integrase catalytic" evidence="8">
    <location>
        <begin position="93"/>
        <end position="262"/>
    </location>
</feature>
<evidence type="ECO:0000256" key="2">
    <source>
        <dbReference type="ARBA" id="ARBA00022723"/>
    </source>
</evidence>
<dbReference type="GO" id="GO:0015074">
    <property type="term" value="P:DNA integration"/>
    <property type="evidence" value="ECO:0007669"/>
    <property type="project" value="UniProtKB-KW"/>
</dbReference>